<feature type="transmembrane region" description="Helical" evidence="8">
    <location>
        <begin position="410"/>
        <end position="428"/>
    </location>
</feature>
<name>A0A316YWT1_9BASI</name>
<evidence type="ECO:0000256" key="2">
    <source>
        <dbReference type="ARBA" id="ARBA00008335"/>
    </source>
</evidence>
<feature type="compositionally biased region" description="Low complexity" evidence="7">
    <location>
        <begin position="15"/>
        <end position="36"/>
    </location>
</feature>
<feature type="region of interest" description="Disordered" evidence="7">
    <location>
        <begin position="629"/>
        <end position="670"/>
    </location>
</feature>
<dbReference type="STRING" id="215250.A0A316YWT1"/>
<dbReference type="GO" id="GO:0005886">
    <property type="term" value="C:plasma membrane"/>
    <property type="evidence" value="ECO:0007669"/>
    <property type="project" value="TreeGrafter"/>
</dbReference>
<dbReference type="Proteomes" id="UP000245768">
    <property type="component" value="Unassembled WGS sequence"/>
</dbReference>
<dbReference type="Pfam" id="PF07690">
    <property type="entry name" value="MFS_1"/>
    <property type="match status" value="1"/>
</dbReference>
<dbReference type="FunFam" id="1.20.1720.10:FF:000013">
    <property type="entry name" value="Related to multidrug resistance proteins"/>
    <property type="match status" value="1"/>
</dbReference>
<keyword evidence="4 8" id="KW-0812">Transmembrane</keyword>
<dbReference type="PANTHER" id="PTHR23501:SF102">
    <property type="entry name" value="DRUG TRANSPORTER, PUTATIVE (AFU_ORTHOLOGUE AFUA_3G08530)-RELATED"/>
    <property type="match status" value="1"/>
</dbReference>
<protein>
    <submittedName>
        <fullName evidence="10">MFS general substrate transporter</fullName>
    </submittedName>
</protein>
<keyword evidence="3" id="KW-0813">Transport</keyword>
<dbReference type="InterPro" id="IPR011701">
    <property type="entry name" value="MFS"/>
</dbReference>
<dbReference type="PROSITE" id="PS50850">
    <property type="entry name" value="MFS"/>
    <property type="match status" value="1"/>
</dbReference>
<feature type="transmembrane region" description="Helical" evidence="8">
    <location>
        <begin position="298"/>
        <end position="317"/>
    </location>
</feature>
<dbReference type="InParanoid" id="A0A316YWT1"/>
<dbReference type="RefSeq" id="XP_025379453.1">
    <property type="nucleotide sequence ID" value="XM_025521328.1"/>
</dbReference>
<dbReference type="SUPFAM" id="SSF103473">
    <property type="entry name" value="MFS general substrate transporter"/>
    <property type="match status" value="1"/>
</dbReference>
<feature type="compositionally biased region" description="Basic and acidic residues" evidence="7">
    <location>
        <begin position="43"/>
        <end position="78"/>
    </location>
</feature>
<dbReference type="GO" id="GO:0022857">
    <property type="term" value="F:transmembrane transporter activity"/>
    <property type="evidence" value="ECO:0007669"/>
    <property type="project" value="InterPro"/>
</dbReference>
<accession>A0A316YWT1</accession>
<keyword evidence="11" id="KW-1185">Reference proteome</keyword>
<dbReference type="CDD" id="cd17502">
    <property type="entry name" value="MFS_Azr1_MDR_like"/>
    <property type="match status" value="1"/>
</dbReference>
<dbReference type="AlphaFoldDB" id="A0A316YWT1"/>
<feature type="transmembrane region" description="Helical" evidence="8">
    <location>
        <begin position="329"/>
        <end position="348"/>
    </location>
</feature>
<dbReference type="PANTHER" id="PTHR23501">
    <property type="entry name" value="MAJOR FACILITATOR SUPERFAMILY"/>
    <property type="match status" value="1"/>
</dbReference>
<feature type="region of interest" description="Disordered" evidence="7">
    <location>
        <begin position="1"/>
        <end position="86"/>
    </location>
</feature>
<evidence type="ECO:0000313" key="11">
    <source>
        <dbReference type="Proteomes" id="UP000245768"/>
    </source>
</evidence>
<dbReference type="GeneID" id="37043244"/>
<dbReference type="EMBL" id="KZ819635">
    <property type="protein sequence ID" value="PWN92255.1"/>
    <property type="molecule type" value="Genomic_DNA"/>
</dbReference>
<dbReference type="FunCoup" id="A0A316YWT1">
    <property type="interactions" value="17"/>
</dbReference>
<feature type="transmembrane region" description="Helical" evidence="8">
    <location>
        <begin position="228"/>
        <end position="249"/>
    </location>
</feature>
<dbReference type="OrthoDB" id="10021397at2759"/>
<feature type="transmembrane region" description="Helical" evidence="8">
    <location>
        <begin position="567"/>
        <end position="587"/>
    </location>
</feature>
<feature type="transmembrane region" description="Helical" evidence="8">
    <location>
        <begin position="369"/>
        <end position="390"/>
    </location>
</feature>
<comment type="subcellular location">
    <subcellularLocation>
        <location evidence="1">Endomembrane system</location>
        <topology evidence="1">Multi-pass membrane protein</topology>
    </subcellularLocation>
</comment>
<dbReference type="Gene3D" id="1.20.1720.10">
    <property type="entry name" value="Multidrug resistance protein D"/>
    <property type="match status" value="1"/>
</dbReference>
<organism evidence="10 11">
    <name type="scientific">Acaromyces ingoldii</name>
    <dbReference type="NCBI Taxonomy" id="215250"/>
    <lineage>
        <taxon>Eukaryota</taxon>
        <taxon>Fungi</taxon>
        <taxon>Dikarya</taxon>
        <taxon>Basidiomycota</taxon>
        <taxon>Ustilaginomycotina</taxon>
        <taxon>Exobasidiomycetes</taxon>
        <taxon>Exobasidiales</taxon>
        <taxon>Cryptobasidiaceae</taxon>
        <taxon>Acaromyces</taxon>
    </lineage>
</organism>
<gene>
    <name evidence="10" type="ORF">FA10DRAFT_266045</name>
</gene>
<feature type="transmembrane region" description="Helical" evidence="8">
    <location>
        <begin position="465"/>
        <end position="488"/>
    </location>
</feature>
<reference evidence="10 11" key="1">
    <citation type="journal article" date="2018" name="Mol. Biol. Evol.">
        <title>Broad Genomic Sampling Reveals a Smut Pathogenic Ancestry of the Fungal Clade Ustilaginomycotina.</title>
        <authorList>
            <person name="Kijpornyongpan T."/>
            <person name="Mondo S.J."/>
            <person name="Barry K."/>
            <person name="Sandor L."/>
            <person name="Lee J."/>
            <person name="Lipzen A."/>
            <person name="Pangilinan J."/>
            <person name="LaButti K."/>
            <person name="Hainaut M."/>
            <person name="Henrissat B."/>
            <person name="Grigoriev I.V."/>
            <person name="Spatafora J.W."/>
            <person name="Aime M.C."/>
        </authorList>
    </citation>
    <scope>NUCLEOTIDE SEQUENCE [LARGE SCALE GENOMIC DNA]</scope>
    <source>
        <strain evidence="10 11">MCA 4198</strain>
    </source>
</reference>
<feature type="transmembrane region" description="Helical" evidence="8">
    <location>
        <begin position="170"/>
        <end position="193"/>
    </location>
</feature>
<dbReference type="Gene3D" id="1.20.1250.20">
    <property type="entry name" value="MFS general substrate transporter like domains"/>
    <property type="match status" value="1"/>
</dbReference>
<comment type="similarity">
    <text evidence="2">Belongs to the major facilitator superfamily.</text>
</comment>
<feature type="transmembrane region" description="Helical" evidence="8">
    <location>
        <begin position="101"/>
        <end position="119"/>
    </location>
</feature>
<evidence type="ECO:0000256" key="6">
    <source>
        <dbReference type="ARBA" id="ARBA00023136"/>
    </source>
</evidence>
<sequence length="670" mass="71637">MTKPSSSRHSHEGVTASTTFDNNNTTTPPSPTRTVTAGSEDDEQKKDAIAASRDDGGVDVVGRLERGQGDSHGGDDSSKAQQPKATHWLQETEHVIPKNNLWIVFSGLMFSVYLTAMDQTIVSTALPTIAAKLHSGPSSYSWVGSSYMLTATATIPCYGRLSDLTGRKPVLWFAITVFLLGSALCGAAQNMTWLNICRGLQGVGAGGVVGLTNILVGDLVPLNKRGTFAGLFGTTWGLASVTGPIIGGAIADNTSWRWCFFINLPIGGLAFAILFFHLHLNPTPPRSLRQYWREFDKIGYLLILIAIVVFLLGFASAETDGFNAPKTAILIAVGGAFFPIFVAWEFYAEKRWPHVKAIIPPRLFRTRTTLLVLVLVFCHGAPFFAMTYMLPVYFQAIHGSTSTMSAVQMLPFSLVASVTSVLSGLIVTKTKAYRPVLWVSYAIYTLGMGLMTMLDANTSTALQEIYILIPAIGLGCIFQTPLIALTAAMPASQMATSTSAMALTRNASGTIGITVAGSIFNSNVLQRIAKISGYNVPGNNPSSNLRDLVHIQPADLRTEVIDAYAQALRLVWIIFTPIVGIGFLATLGMKGYSLNRKTVNHNDAEKSGQKPGDIEAASGRADAVAIMAAEGPAAGQGASEEAPIKDLEKDLAFSGSESTTKDEGAAKDRL</sequence>
<evidence type="ECO:0000256" key="8">
    <source>
        <dbReference type="SAM" id="Phobius"/>
    </source>
</evidence>
<keyword evidence="5 8" id="KW-1133">Transmembrane helix</keyword>
<dbReference type="InterPro" id="IPR036259">
    <property type="entry name" value="MFS_trans_sf"/>
</dbReference>
<feature type="transmembrane region" description="Helical" evidence="8">
    <location>
        <begin position="139"/>
        <end position="158"/>
    </location>
</feature>
<evidence type="ECO:0000256" key="3">
    <source>
        <dbReference type="ARBA" id="ARBA00022448"/>
    </source>
</evidence>
<proteinExistence type="inferred from homology"/>
<evidence type="ECO:0000256" key="1">
    <source>
        <dbReference type="ARBA" id="ARBA00004127"/>
    </source>
</evidence>
<evidence type="ECO:0000256" key="5">
    <source>
        <dbReference type="ARBA" id="ARBA00022989"/>
    </source>
</evidence>
<feature type="transmembrane region" description="Helical" evidence="8">
    <location>
        <begin position="199"/>
        <end position="216"/>
    </location>
</feature>
<dbReference type="InterPro" id="IPR020846">
    <property type="entry name" value="MFS_dom"/>
</dbReference>
<feature type="transmembrane region" description="Helical" evidence="8">
    <location>
        <begin position="255"/>
        <end position="278"/>
    </location>
</feature>
<keyword evidence="6 8" id="KW-0472">Membrane</keyword>
<evidence type="ECO:0000259" key="9">
    <source>
        <dbReference type="PROSITE" id="PS50850"/>
    </source>
</evidence>
<feature type="domain" description="Major facilitator superfamily (MFS) profile" evidence="9">
    <location>
        <begin position="104"/>
        <end position="594"/>
    </location>
</feature>
<feature type="transmembrane region" description="Helical" evidence="8">
    <location>
        <begin position="435"/>
        <end position="453"/>
    </location>
</feature>
<evidence type="ECO:0000256" key="7">
    <source>
        <dbReference type="SAM" id="MobiDB-lite"/>
    </source>
</evidence>
<evidence type="ECO:0000256" key="4">
    <source>
        <dbReference type="ARBA" id="ARBA00022692"/>
    </source>
</evidence>
<dbReference type="PRINTS" id="PR01036">
    <property type="entry name" value="TCRTETB"/>
</dbReference>
<feature type="compositionally biased region" description="Basic and acidic residues" evidence="7">
    <location>
        <begin position="642"/>
        <end position="651"/>
    </location>
</feature>
<dbReference type="GO" id="GO:0012505">
    <property type="term" value="C:endomembrane system"/>
    <property type="evidence" value="ECO:0007669"/>
    <property type="project" value="UniProtKB-SubCell"/>
</dbReference>
<feature type="compositionally biased region" description="Basic and acidic residues" evidence="7">
    <location>
        <begin position="659"/>
        <end position="670"/>
    </location>
</feature>
<evidence type="ECO:0000313" key="10">
    <source>
        <dbReference type="EMBL" id="PWN92255.1"/>
    </source>
</evidence>